<dbReference type="PANTHER" id="PTHR48449">
    <property type="entry name" value="DUF1985 DOMAIN-CONTAINING PROTEIN"/>
    <property type="match status" value="1"/>
</dbReference>
<sequence length="422" mass="48812">MSIQTNVDLGFPLRLFSLGCEPKPKKSINHHSKTEFLEDVENAVGEEMRNIIWFVENKFTWSSKVVEHLLVNQLVCKKKHEMWCLFGNTRLEFENITALNCAPFVENEYVVETKVHKGLWKKLKVKRKSPCKKELRGALEDVFSWSTEDKIRFTYLSVLATIIIGEDDEKKLPLELSRMVFDLTKLKKHPLGKKAFKRLIASVKRVNLNANSYTLDGFLYKYGLTVSSQASEQRLVIKKHRWASYSKVLRFKGDKKSLLSQPLIRNVIINQAAPIVWEDKSVDKKVDALLEAIHKEGGLGLVTWVDHGTNIIQTAKNIEKNDGEKAEYANEKSDGKETSLKHKTEVIRMKMELVQQAKKVETLECKLEEMGKQLRSYEIMRIRIDLLELEVMLLTEKSKTNEMFTVPHLKDEDISTYQKGQR</sequence>
<protein>
    <recommendedName>
        <fullName evidence="2">DUF1985 domain-containing protein</fullName>
    </recommendedName>
</protein>
<dbReference type="EMBL" id="JAGKQM010000019">
    <property type="protein sequence ID" value="KAH0859018.1"/>
    <property type="molecule type" value="Genomic_DNA"/>
</dbReference>
<gene>
    <name evidence="3" type="ORF">HID58_087279</name>
</gene>
<evidence type="ECO:0000259" key="2">
    <source>
        <dbReference type="Pfam" id="PF09331"/>
    </source>
</evidence>
<feature type="domain" description="DUF1985" evidence="2">
    <location>
        <begin position="70"/>
        <end position="201"/>
    </location>
</feature>
<feature type="coiled-coil region" evidence="1">
    <location>
        <begin position="353"/>
        <end position="380"/>
    </location>
</feature>
<keyword evidence="1" id="KW-0175">Coiled coil</keyword>
<accession>A0ABQ7XVE6</accession>
<comment type="caution">
    <text evidence="3">The sequence shown here is derived from an EMBL/GenBank/DDBJ whole genome shotgun (WGS) entry which is preliminary data.</text>
</comment>
<organism evidence="3 4">
    <name type="scientific">Brassica napus</name>
    <name type="common">Rape</name>
    <dbReference type="NCBI Taxonomy" id="3708"/>
    <lineage>
        <taxon>Eukaryota</taxon>
        <taxon>Viridiplantae</taxon>
        <taxon>Streptophyta</taxon>
        <taxon>Embryophyta</taxon>
        <taxon>Tracheophyta</taxon>
        <taxon>Spermatophyta</taxon>
        <taxon>Magnoliopsida</taxon>
        <taxon>eudicotyledons</taxon>
        <taxon>Gunneridae</taxon>
        <taxon>Pentapetalae</taxon>
        <taxon>rosids</taxon>
        <taxon>malvids</taxon>
        <taxon>Brassicales</taxon>
        <taxon>Brassicaceae</taxon>
        <taxon>Brassiceae</taxon>
        <taxon>Brassica</taxon>
    </lineage>
</organism>
<evidence type="ECO:0000313" key="3">
    <source>
        <dbReference type="EMBL" id="KAH0859018.1"/>
    </source>
</evidence>
<dbReference type="PANTHER" id="PTHR48449:SF1">
    <property type="entry name" value="DUF1985 DOMAIN-CONTAINING PROTEIN"/>
    <property type="match status" value="1"/>
</dbReference>
<dbReference type="Proteomes" id="UP000824890">
    <property type="component" value="Unassembled WGS sequence"/>
</dbReference>
<dbReference type="Pfam" id="PF09331">
    <property type="entry name" value="DUF1985"/>
    <property type="match status" value="1"/>
</dbReference>
<dbReference type="InterPro" id="IPR015410">
    <property type="entry name" value="DUF1985"/>
</dbReference>
<evidence type="ECO:0000313" key="4">
    <source>
        <dbReference type="Proteomes" id="UP000824890"/>
    </source>
</evidence>
<keyword evidence="4" id="KW-1185">Reference proteome</keyword>
<reference evidence="3 4" key="1">
    <citation type="submission" date="2021-05" db="EMBL/GenBank/DDBJ databases">
        <title>Genome Assembly of Synthetic Allotetraploid Brassica napus Reveals Homoeologous Exchanges between Subgenomes.</title>
        <authorList>
            <person name="Davis J.T."/>
        </authorList>
    </citation>
    <scope>NUCLEOTIDE SEQUENCE [LARGE SCALE GENOMIC DNA]</scope>
    <source>
        <strain evidence="4">cv. Da-Ae</strain>
        <tissue evidence="3">Seedling</tissue>
    </source>
</reference>
<name>A0ABQ7XVE6_BRANA</name>
<proteinExistence type="predicted"/>
<evidence type="ECO:0000256" key="1">
    <source>
        <dbReference type="SAM" id="Coils"/>
    </source>
</evidence>